<gene>
    <name evidence="2" type="ORF">AVEN_50409_1</name>
</gene>
<feature type="compositionally biased region" description="Polar residues" evidence="1">
    <location>
        <begin position="1"/>
        <end position="26"/>
    </location>
</feature>
<evidence type="ECO:0000256" key="1">
    <source>
        <dbReference type="SAM" id="MobiDB-lite"/>
    </source>
</evidence>
<accession>A0A4Y2U0T5</accession>
<keyword evidence="3" id="KW-1185">Reference proteome</keyword>
<evidence type="ECO:0000313" key="3">
    <source>
        <dbReference type="Proteomes" id="UP000499080"/>
    </source>
</evidence>
<evidence type="ECO:0000313" key="2">
    <source>
        <dbReference type="EMBL" id="GBO05256.1"/>
    </source>
</evidence>
<dbReference type="Proteomes" id="UP000499080">
    <property type="component" value="Unassembled WGS sequence"/>
</dbReference>
<dbReference type="EMBL" id="BGPR01031951">
    <property type="protein sequence ID" value="GBO05256.1"/>
    <property type="molecule type" value="Genomic_DNA"/>
</dbReference>
<sequence length="150" mass="16719">MSNLEQMIPNSGIQKNLNSKTQSADSNLRPRCESSGKAKDLPTLAPRTEGRNETRNPQVGEEESGWQEFCDFEPCLKTNFGTSVNALPNFSTKMGEGKTSLRTNGTASLLVNTQLKKRKMAAVVTFYTAEKMGKSRRSRDFVSYNRNAFI</sequence>
<proteinExistence type="predicted"/>
<organism evidence="2 3">
    <name type="scientific">Araneus ventricosus</name>
    <name type="common">Orbweaver spider</name>
    <name type="synonym">Epeira ventricosa</name>
    <dbReference type="NCBI Taxonomy" id="182803"/>
    <lineage>
        <taxon>Eukaryota</taxon>
        <taxon>Metazoa</taxon>
        <taxon>Ecdysozoa</taxon>
        <taxon>Arthropoda</taxon>
        <taxon>Chelicerata</taxon>
        <taxon>Arachnida</taxon>
        <taxon>Araneae</taxon>
        <taxon>Araneomorphae</taxon>
        <taxon>Entelegynae</taxon>
        <taxon>Araneoidea</taxon>
        <taxon>Araneidae</taxon>
        <taxon>Araneus</taxon>
    </lineage>
</organism>
<feature type="region of interest" description="Disordered" evidence="1">
    <location>
        <begin position="1"/>
        <end position="65"/>
    </location>
</feature>
<comment type="caution">
    <text evidence="2">The sequence shown here is derived from an EMBL/GenBank/DDBJ whole genome shotgun (WGS) entry which is preliminary data.</text>
</comment>
<reference evidence="2 3" key="1">
    <citation type="journal article" date="2019" name="Sci. Rep.">
        <title>Orb-weaving spider Araneus ventricosus genome elucidates the spidroin gene catalogue.</title>
        <authorList>
            <person name="Kono N."/>
            <person name="Nakamura H."/>
            <person name="Ohtoshi R."/>
            <person name="Moran D.A.P."/>
            <person name="Shinohara A."/>
            <person name="Yoshida Y."/>
            <person name="Fujiwara M."/>
            <person name="Mori M."/>
            <person name="Tomita M."/>
            <person name="Arakawa K."/>
        </authorList>
    </citation>
    <scope>NUCLEOTIDE SEQUENCE [LARGE SCALE GENOMIC DNA]</scope>
</reference>
<dbReference type="AlphaFoldDB" id="A0A4Y2U0T5"/>
<feature type="compositionally biased region" description="Basic and acidic residues" evidence="1">
    <location>
        <begin position="28"/>
        <end position="40"/>
    </location>
</feature>
<protein>
    <submittedName>
        <fullName evidence="2">Uncharacterized protein</fullName>
    </submittedName>
</protein>
<name>A0A4Y2U0T5_ARAVE</name>